<evidence type="ECO:0000256" key="5">
    <source>
        <dbReference type="ARBA" id="ARBA00022679"/>
    </source>
</evidence>
<dbReference type="PANTHER" id="PTHR43783">
    <property type="entry name" value="UDP-N-ACETYLGLUCOSAMINE 1-CARBOXYVINYLTRANSFERASE"/>
    <property type="match status" value="1"/>
</dbReference>
<keyword evidence="7 12" id="KW-0573">Peptidoglycan synthesis</keyword>
<comment type="similarity">
    <text evidence="10 12">Belongs to the EPSP synthase family. MurA subfamily.</text>
</comment>
<evidence type="ECO:0000256" key="6">
    <source>
        <dbReference type="ARBA" id="ARBA00022960"/>
    </source>
</evidence>
<dbReference type="Gene3D" id="3.65.10.10">
    <property type="entry name" value="Enolpyruvate transferase domain"/>
    <property type="match status" value="2"/>
</dbReference>
<dbReference type="Pfam" id="PF00275">
    <property type="entry name" value="EPSP_synthase"/>
    <property type="match status" value="1"/>
</dbReference>
<evidence type="ECO:0000256" key="11">
    <source>
        <dbReference type="ARBA" id="ARBA00047527"/>
    </source>
</evidence>
<proteinExistence type="inferred from homology"/>
<feature type="binding site" evidence="12">
    <location>
        <position position="327"/>
    </location>
    <ligand>
        <name>UDP-N-acetyl-alpha-D-glucosamine</name>
        <dbReference type="ChEBI" id="CHEBI:57705"/>
    </ligand>
</feature>
<organism evidence="14 15">
    <name type="scientific">Anaerocolumna jejuensis DSM 15929</name>
    <dbReference type="NCBI Taxonomy" id="1121322"/>
    <lineage>
        <taxon>Bacteria</taxon>
        <taxon>Bacillati</taxon>
        <taxon>Bacillota</taxon>
        <taxon>Clostridia</taxon>
        <taxon>Lachnospirales</taxon>
        <taxon>Lachnospiraceae</taxon>
        <taxon>Anaerocolumna</taxon>
    </lineage>
</organism>
<dbReference type="InterPro" id="IPR050068">
    <property type="entry name" value="MurA_subfamily"/>
</dbReference>
<evidence type="ECO:0000259" key="13">
    <source>
        <dbReference type="Pfam" id="PF00275"/>
    </source>
</evidence>
<dbReference type="EMBL" id="FRAC01000008">
    <property type="protein sequence ID" value="SHJ95270.1"/>
    <property type="molecule type" value="Genomic_DNA"/>
</dbReference>
<dbReference type="InterPro" id="IPR036968">
    <property type="entry name" value="Enolpyruvate_Tfrase_sf"/>
</dbReference>
<gene>
    <name evidence="12" type="primary">murA</name>
    <name evidence="14" type="ORF">SAMN02745136_01311</name>
</gene>
<dbReference type="NCBIfam" id="NF006873">
    <property type="entry name" value="PRK09369.1"/>
    <property type="match status" value="1"/>
</dbReference>
<dbReference type="GO" id="GO:0008360">
    <property type="term" value="P:regulation of cell shape"/>
    <property type="evidence" value="ECO:0007669"/>
    <property type="project" value="UniProtKB-KW"/>
</dbReference>
<keyword evidence="12" id="KW-0670">Pyruvate</keyword>
<dbReference type="AlphaFoldDB" id="A0A1M6NHV6"/>
<dbReference type="PANTHER" id="PTHR43783:SF1">
    <property type="entry name" value="UDP-N-ACETYLGLUCOSAMINE 1-CARBOXYVINYLTRANSFERASE"/>
    <property type="match status" value="1"/>
</dbReference>
<dbReference type="GO" id="GO:0005737">
    <property type="term" value="C:cytoplasm"/>
    <property type="evidence" value="ECO:0007669"/>
    <property type="project" value="UniProtKB-SubCell"/>
</dbReference>
<comment type="function">
    <text evidence="12">Cell wall formation. Adds enolpyruvyl to UDP-N-acetylglucosamine.</text>
</comment>
<comment type="pathway">
    <text evidence="2 12">Cell wall biogenesis; peptidoglycan biosynthesis.</text>
</comment>
<dbReference type="SUPFAM" id="SSF55205">
    <property type="entry name" value="EPT/RTPC-like"/>
    <property type="match status" value="1"/>
</dbReference>
<feature type="binding site" evidence="12">
    <location>
        <position position="92"/>
    </location>
    <ligand>
        <name>UDP-N-acetyl-alpha-D-glucosamine</name>
        <dbReference type="ChEBI" id="CHEBI:57705"/>
    </ligand>
</feature>
<feature type="active site" description="Proton donor" evidence="12">
    <location>
        <position position="116"/>
    </location>
</feature>
<feature type="domain" description="Enolpyruvate transferase" evidence="13">
    <location>
        <begin position="8"/>
        <end position="405"/>
    </location>
</feature>
<dbReference type="STRING" id="1121322.SAMN02745136_01311"/>
<dbReference type="GO" id="GO:0019277">
    <property type="term" value="P:UDP-N-acetylgalactosamine biosynthetic process"/>
    <property type="evidence" value="ECO:0007669"/>
    <property type="project" value="InterPro"/>
</dbReference>
<feature type="binding site" evidence="12">
    <location>
        <position position="305"/>
    </location>
    <ligand>
        <name>UDP-N-acetyl-alpha-D-glucosamine</name>
        <dbReference type="ChEBI" id="CHEBI:57705"/>
    </ligand>
</feature>
<evidence type="ECO:0000256" key="2">
    <source>
        <dbReference type="ARBA" id="ARBA00004752"/>
    </source>
</evidence>
<evidence type="ECO:0000256" key="7">
    <source>
        <dbReference type="ARBA" id="ARBA00022984"/>
    </source>
</evidence>
<evidence type="ECO:0000256" key="4">
    <source>
        <dbReference type="ARBA" id="ARBA00022618"/>
    </source>
</evidence>
<accession>A0A1M6NHV6</accession>
<dbReference type="InterPro" id="IPR013792">
    <property type="entry name" value="RNA3'P_cycl/enolpyr_Trfase_a/b"/>
</dbReference>
<comment type="catalytic activity">
    <reaction evidence="11 12">
        <text>phosphoenolpyruvate + UDP-N-acetyl-alpha-D-glucosamine = UDP-N-acetyl-3-O-(1-carboxyvinyl)-alpha-D-glucosamine + phosphate</text>
        <dbReference type="Rhea" id="RHEA:18681"/>
        <dbReference type="ChEBI" id="CHEBI:43474"/>
        <dbReference type="ChEBI" id="CHEBI:57705"/>
        <dbReference type="ChEBI" id="CHEBI:58702"/>
        <dbReference type="ChEBI" id="CHEBI:68483"/>
        <dbReference type="EC" id="2.5.1.7"/>
    </reaction>
</comment>
<dbReference type="RefSeq" id="WP_073274097.1">
    <property type="nucleotide sequence ID" value="NZ_FRAC01000008.1"/>
</dbReference>
<keyword evidence="9 12" id="KW-0961">Cell wall biogenesis/degradation</keyword>
<name>A0A1M6NHV6_9FIRM</name>
<keyword evidence="15" id="KW-1185">Reference proteome</keyword>
<evidence type="ECO:0000256" key="8">
    <source>
        <dbReference type="ARBA" id="ARBA00023306"/>
    </source>
</evidence>
<reference evidence="14 15" key="1">
    <citation type="submission" date="2016-11" db="EMBL/GenBank/DDBJ databases">
        <authorList>
            <person name="Jaros S."/>
            <person name="Januszkiewicz K."/>
            <person name="Wedrychowicz H."/>
        </authorList>
    </citation>
    <scope>NUCLEOTIDE SEQUENCE [LARGE SCALE GENOMIC DNA]</scope>
    <source>
        <strain evidence="14 15">DSM 15929</strain>
    </source>
</reference>
<keyword evidence="4 12" id="KW-0132">Cell division</keyword>
<dbReference type="InterPro" id="IPR005750">
    <property type="entry name" value="UDP_GlcNAc_COvinyl_MurA"/>
</dbReference>
<protein>
    <recommendedName>
        <fullName evidence="12">UDP-N-acetylglucosamine 1-carboxyvinyltransferase</fullName>
        <ecNumber evidence="12">2.5.1.7</ecNumber>
    </recommendedName>
    <alternativeName>
        <fullName evidence="12">Enoylpyruvate transferase</fullName>
    </alternativeName>
    <alternativeName>
        <fullName evidence="12">UDP-N-acetylglucosamine enolpyruvyl transferase</fullName>
        <shortName evidence="12">EPT</shortName>
    </alternativeName>
</protein>
<dbReference type="GO" id="GO:0008760">
    <property type="term" value="F:UDP-N-acetylglucosamine 1-carboxyvinyltransferase activity"/>
    <property type="evidence" value="ECO:0007669"/>
    <property type="project" value="UniProtKB-UniRule"/>
</dbReference>
<evidence type="ECO:0000256" key="12">
    <source>
        <dbReference type="HAMAP-Rule" id="MF_00111"/>
    </source>
</evidence>
<feature type="modified residue" description="2-(S-cysteinyl)pyruvic acid O-phosphothioketal" evidence="12">
    <location>
        <position position="116"/>
    </location>
</feature>
<dbReference type="GO" id="GO:0009252">
    <property type="term" value="P:peptidoglycan biosynthetic process"/>
    <property type="evidence" value="ECO:0007669"/>
    <property type="project" value="UniProtKB-UniRule"/>
</dbReference>
<dbReference type="UniPathway" id="UPA00219"/>
<dbReference type="GO" id="GO:0051301">
    <property type="term" value="P:cell division"/>
    <property type="evidence" value="ECO:0007669"/>
    <property type="project" value="UniProtKB-KW"/>
</dbReference>
<dbReference type="GO" id="GO:0071555">
    <property type="term" value="P:cell wall organization"/>
    <property type="evidence" value="ECO:0007669"/>
    <property type="project" value="UniProtKB-KW"/>
</dbReference>
<dbReference type="EC" id="2.5.1.7" evidence="12"/>
<keyword evidence="8 12" id="KW-0131">Cell cycle</keyword>
<evidence type="ECO:0000313" key="15">
    <source>
        <dbReference type="Proteomes" id="UP000184386"/>
    </source>
</evidence>
<dbReference type="CDD" id="cd01555">
    <property type="entry name" value="UdpNAET"/>
    <property type="match status" value="1"/>
</dbReference>
<sequence length="418" mass="44685">MTYIEIMGGKKLSGEVNIQGSKNTVLPILAATLLINGITKLNHCPKILDVEHMIEILVDIGCTVTWEDSSILVDTRGLSTDVVPTELIKKMRSSIILLGALLGRCHSAVVTYPGGCTIGARPINFHLDAFKKMNVALEEEDGLIKCVTNGIKGADIYFPSPSVGATENVILAGTLGFGKTRIFNAAREPEILELCKFLNSAGAKIYGAGTSRIEIEGVASLYQTEYTAPSDRIVAGTYLAAAAGTGGEVTLKGIGCGSLYAVIQTLREMGSHIVCLQDAITIHSDAAIKAVSEIKTAPYPGFPTDMQSQIMSVLMKASGSSKIVEEIFEGRYQNVPEQARFGAQICLQDREAFITGVPVLKASEVSAGELRGGAALVIAGLMAEGRTIVKNPYHIQRGYEDICRDLRALGAQIEYKEN</sequence>
<keyword evidence="6 12" id="KW-0133">Cell shape</keyword>
<feature type="binding site" evidence="12">
    <location>
        <begin position="22"/>
        <end position="23"/>
    </location>
    <ligand>
        <name>phosphoenolpyruvate</name>
        <dbReference type="ChEBI" id="CHEBI:58702"/>
    </ligand>
</feature>
<evidence type="ECO:0000256" key="1">
    <source>
        <dbReference type="ARBA" id="ARBA00004496"/>
    </source>
</evidence>
<keyword evidence="5 12" id="KW-0808">Transferase</keyword>
<dbReference type="HAMAP" id="MF_00111">
    <property type="entry name" value="MurA"/>
    <property type="match status" value="1"/>
</dbReference>
<evidence type="ECO:0000256" key="9">
    <source>
        <dbReference type="ARBA" id="ARBA00023316"/>
    </source>
</evidence>
<evidence type="ECO:0000256" key="3">
    <source>
        <dbReference type="ARBA" id="ARBA00022490"/>
    </source>
</evidence>
<dbReference type="NCBIfam" id="TIGR01072">
    <property type="entry name" value="murA"/>
    <property type="match status" value="1"/>
</dbReference>
<keyword evidence="3 12" id="KW-0963">Cytoplasm</keyword>
<comment type="subcellular location">
    <subcellularLocation>
        <location evidence="1 12">Cytoplasm</location>
    </subcellularLocation>
</comment>
<evidence type="ECO:0000256" key="10">
    <source>
        <dbReference type="ARBA" id="ARBA00038367"/>
    </source>
</evidence>
<dbReference type="InterPro" id="IPR001986">
    <property type="entry name" value="Enolpyruvate_Tfrase_dom"/>
</dbReference>
<dbReference type="Proteomes" id="UP000184386">
    <property type="component" value="Unassembled WGS sequence"/>
</dbReference>
<comment type="caution">
    <text evidence="12">Lacks conserved residue(s) required for the propagation of feature annotation.</text>
</comment>
<evidence type="ECO:0000313" key="14">
    <source>
        <dbReference type="EMBL" id="SHJ95270.1"/>
    </source>
</evidence>
<dbReference type="OrthoDB" id="9803760at2"/>